<keyword evidence="2" id="KW-0067">ATP-binding</keyword>
<evidence type="ECO:0000256" key="1">
    <source>
        <dbReference type="ARBA" id="ARBA00022741"/>
    </source>
</evidence>
<dbReference type="SUPFAM" id="SSF53067">
    <property type="entry name" value="Actin-like ATPase domain"/>
    <property type="match status" value="1"/>
</dbReference>
<dbReference type="Gene3D" id="3.30.420.40">
    <property type="match status" value="2"/>
</dbReference>
<dbReference type="InterPro" id="IPR043129">
    <property type="entry name" value="ATPase_NBD"/>
</dbReference>
<feature type="region of interest" description="Disordered" evidence="4">
    <location>
        <begin position="288"/>
        <end position="312"/>
    </location>
</feature>
<dbReference type="Gene3D" id="3.90.640.10">
    <property type="entry name" value="Actin, Chain A, domain 4"/>
    <property type="match status" value="1"/>
</dbReference>
<dbReference type="InterPro" id="IPR013126">
    <property type="entry name" value="Hsp_70_fam"/>
</dbReference>
<feature type="compositionally biased region" description="Low complexity" evidence="4">
    <location>
        <begin position="566"/>
        <end position="595"/>
    </location>
</feature>
<feature type="compositionally biased region" description="Pro residues" evidence="4">
    <location>
        <begin position="627"/>
        <end position="636"/>
    </location>
</feature>
<proteinExistence type="predicted"/>
<keyword evidence="3" id="KW-0143">Chaperone</keyword>
<feature type="region of interest" description="Disordered" evidence="4">
    <location>
        <begin position="324"/>
        <end position="391"/>
    </location>
</feature>
<feature type="compositionally biased region" description="Pro residues" evidence="4">
    <location>
        <begin position="596"/>
        <end position="618"/>
    </location>
</feature>
<keyword evidence="6" id="KW-1185">Reference proteome</keyword>
<sequence>MTVLLGVSMGTRAVRTAQPRAEQFGAPAADPSGLVSDIERPLFFRNEVIDSVGGDLPHLAVESIGAAAETEPELATGVAYRDPRQADALQAALAGAHLHNYHLVHEVEAVVEYLAATGEARNCSSVALFDLGSSGLTVSVVDLVQRTVVASQRSGEYSGDLLDAYVRNNQLRRLGKNPTDPDMPLFEKRCRIAKERLSTQDAVCLPDASGMILLSRENFELLITDLVDEAIEFARGVMIGAHVPIDAVVLIGGGARMPIVQNRVGPLLELPALVPTEPETVAARGAALAARPHSRTRTGAQGSPRANRPFADTVNPAAAIVAEPGSRVRPPAPLPSPPSAPGRPVPARPWIASAPAGADAPAETAAGGFESSRFTDPVESSDSVSVDSESPLPVVDDVLDDHVQGARVDGEVVALSSNTGERSAENSATVPEVAATVASGSAASDPVVAETVTQTPTSTIGTDSAADDGKPVPFQLKNVYWLDADYDDDDGEDDRTRARRRLRTGGVLALGLAAVVGVSGFMLTQQNAPQVVDTSVSRTQTDAPAVTTAPPTPVIPAPVLPPPAPETAVEPTTVPPETEVYQEPWTPEPTTTTAEPAPPPPPVESVPPTTQQPPPLIPGLPDFTLPVFPPLIPPAP</sequence>
<feature type="compositionally biased region" description="Low complexity" evidence="4">
    <location>
        <begin position="377"/>
        <end position="391"/>
    </location>
</feature>
<dbReference type="RefSeq" id="WP_341442347.1">
    <property type="nucleotide sequence ID" value="NZ_JBBPCN010000001.1"/>
</dbReference>
<dbReference type="EMBL" id="JBBPCN010000001">
    <property type="protein sequence ID" value="MEK8073370.1"/>
    <property type="molecule type" value="Genomic_DNA"/>
</dbReference>
<dbReference type="Proteomes" id="UP001456513">
    <property type="component" value="Unassembled WGS sequence"/>
</dbReference>
<name>A0ABU9D182_9NOCA</name>
<evidence type="ECO:0000256" key="2">
    <source>
        <dbReference type="ARBA" id="ARBA00022840"/>
    </source>
</evidence>
<feature type="region of interest" description="Disordered" evidence="4">
    <location>
        <begin position="564"/>
        <end position="636"/>
    </location>
</feature>
<feature type="compositionally biased region" description="Pro residues" evidence="4">
    <location>
        <begin position="330"/>
        <end position="347"/>
    </location>
</feature>
<keyword evidence="1" id="KW-0547">Nucleotide-binding</keyword>
<accession>A0ABU9D182</accession>
<dbReference type="PANTHER" id="PTHR42749">
    <property type="entry name" value="CELL SHAPE-DETERMINING PROTEIN MREB"/>
    <property type="match status" value="1"/>
</dbReference>
<evidence type="ECO:0000313" key="5">
    <source>
        <dbReference type="EMBL" id="MEK8073370.1"/>
    </source>
</evidence>
<comment type="caution">
    <text evidence="5">The sequence shown here is derived from an EMBL/GenBank/DDBJ whole genome shotgun (WGS) entry which is preliminary data.</text>
</comment>
<protein>
    <submittedName>
        <fullName evidence="5">Hsp70 family protein</fullName>
    </submittedName>
</protein>
<reference evidence="5 6" key="1">
    <citation type="submission" date="2024-03" db="EMBL/GenBank/DDBJ databases">
        <title>Rhodococcus navarretei sp. nov. and Pseudarthrobacter quantumdoti sp. nov., two new species with the ability to biosynthesize Quantum Dots isolated from soil samples at Union Glacier, Antarctica.</title>
        <authorList>
            <person name="Vargas M."/>
        </authorList>
    </citation>
    <scope>NUCLEOTIDE SEQUENCE [LARGE SCALE GENOMIC DNA]</scope>
    <source>
        <strain evidence="5 6">EXRC-4A-4</strain>
    </source>
</reference>
<organism evidence="5 6">
    <name type="scientific">Rhodococcus navarretei</name>
    <dbReference type="NCBI Taxonomy" id="3128981"/>
    <lineage>
        <taxon>Bacteria</taxon>
        <taxon>Bacillati</taxon>
        <taxon>Actinomycetota</taxon>
        <taxon>Actinomycetes</taxon>
        <taxon>Mycobacteriales</taxon>
        <taxon>Nocardiaceae</taxon>
        <taxon>Rhodococcus</taxon>
    </lineage>
</organism>
<evidence type="ECO:0000256" key="4">
    <source>
        <dbReference type="SAM" id="MobiDB-lite"/>
    </source>
</evidence>
<dbReference type="Pfam" id="PF00012">
    <property type="entry name" value="HSP70"/>
    <property type="match status" value="1"/>
</dbReference>
<gene>
    <name evidence="5" type="ORF">AABD04_21220</name>
</gene>
<dbReference type="PANTHER" id="PTHR42749:SF1">
    <property type="entry name" value="CELL SHAPE-DETERMINING PROTEIN MREB"/>
    <property type="match status" value="1"/>
</dbReference>
<evidence type="ECO:0000313" key="6">
    <source>
        <dbReference type="Proteomes" id="UP001456513"/>
    </source>
</evidence>
<evidence type="ECO:0000256" key="3">
    <source>
        <dbReference type="ARBA" id="ARBA00023186"/>
    </source>
</evidence>
<feature type="compositionally biased region" description="Low complexity" evidence="4">
    <location>
        <begin position="348"/>
        <end position="368"/>
    </location>
</feature>